<evidence type="ECO:0000256" key="5">
    <source>
        <dbReference type="ARBA" id="ARBA00022692"/>
    </source>
</evidence>
<dbReference type="GO" id="GO:1990281">
    <property type="term" value="C:efflux pump complex"/>
    <property type="evidence" value="ECO:0007669"/>
    <property type="project" value="TreeGrafter"/>
</dbReference>
<dbReference type="NCBIfam" id="TIGR01844">
    <property type="entry name" value="type_I_sec_TolC"/>
    <property type="match status" value="1"/>
</dbReference>
<protein>
    <submittedName>
        <fullName evidence="10">Channel protein TolC</fullName>
    </submittedName>
</protein>
<organism evidence="10 11">
    <name type="scientific">Pseudomonas oryzihabitans</name>
    <dbReference type="NCBI Taxonomy" id="47885"/>
    <lineage>
        <taxon>Bacteria</taxon>
        <taxon>Pseudomonadati</taxon>
        <taxon>Pseudomonadota</taxon>
        <taxon>Gammaproteobacteria</taxon>
        <taxon>Pseudomonadales</taxon>
        <taxon>Pseudomonadaceae</taxon>
        <taxon>Pseudomonas</taxon>
    </lineage>
</organism>
<dbReference type="AlphaFoldDB" id="A0A178LBD7"/>
<dbReference type="Pfam" id="PF02321">
    <property type="entry name" value="OEP"/>
    <property type="match status" value="2"/>
</dbReference>
<keyword evidence="7" id="KW-0998">Cell outer membrane</keyword>
<dbReference type="GO" id="GO:0009279">
    <property type="term" value="C:cell outer membrane"/>
    <property type="evidence" value="ECO:0007669"/>
    <property type="project" value="UniProtKB-SubCell"/>
</dbReference>
<keyword evidence="4" id="KW-1134">Transmembrane beta strand</keyword>
<dbReference type="InterPro" id="IPR003423">
    <property type="entry name" value="OMP_efflux"/>
</dbReference>
<dbReference type="GO" id="GO:0015562">
    <property type="term" value="F:efflux transmembrane transporter activity"/>
    <property type="evidence" value="ECO:0007669"/>
    <property type="project" value="InterPro"/>
</dbReference>
<evidence type="ECO:0000313" key="11">
    <source>
        <dbReference type="Proteomes" id="UP000078356"/>
    </source>
</evidence>
<keyword evidence="5" id="KW-0812">Transmembrane</keyword>
<keyword evidence="3" id="KW-0813">Transport</keyword>
<comment type="subcellular location">
    <subcellularLocation>
        <location evidence="1">Cell outer membrane</location>
    </subcellularLocation>
</comment>
<feature type="coiled-coil region" evidence="8">
    <location>
        <begin position="338"/>
        <end position="365"/>
    </location>
</feature>
<dbReference type="OrthoDB" id="9813458at2"/>
<feature type="signal peptide" evidence="9">
    <location>
        <begin position="1"/>
        <end position="19"/>
    </location>
</feature>
<reference evidence="10 11" key="1">
    <citation type="submission" date="2016-04" db="EMBL/GenBank/DDBJ databases">
        <title>Draft Genome Sequences of Staphylococcus capitis Strain H36, S. capitis Strain H65, S. cohnii Strain H62, S. hominis Strain H69, Mycobacterium iranicum Strain H39, Plantibacter sp. Strain H53, Pseudomonas oryzihabitans Strain H72, and Microbacterium sp. Strain H83, isolated from residential settings.</title>
        <authorList>
            <person name="Lymperopoulou D."/>
            <person name="Adams R.I."/>
            <person name="Lindow S."/>
            <person name="Coil D.A."/>
            <person name="Jospin G."/>
            <person name="Eisen J.A."/>
        </authorList>
    </citation>
    <scope>NUCLEOTIDE SEQUENCE [LARGE SCALE GENOMIC DNA]</scope>
    <source>
        <strain evidence="10 11">H72</strain>
    </source>
</reference>
<dbReference type="EMBL" id="LWCR01000030">
    <property type="protein sequence ID" value="OAN27132.1"/>
    <property type="molecule type" value="Genomic_DNA"/>
</dbReference>
<sequence length="500" mass="54781">MRRFLLLAALCSSAGLAQAQTQVAGNGLLDVYREALDNNADLAAERAGLGAQREAVPQARAGLLPQIGLGAQFNDTHTSLQLKDNPALGVQGGRYSSDRSSQLIQATLSQPLFRADRWFQLKAAQAATEQAELQFSAAQQQLILQTAEGYFSALRAQDALATARAEEKALYRQLDQSRERYKVGLTDDTDVLQAQASFDNAQANRSQSEQQVADAFQALTRLTDRDYGSIAGIRHDLPILPPQPNDARLWVDTAMRQNLQLLAAGQGVNAAQETLRQRRAGHLPTVDAVARYSHSDNDAVNLPNAEQLSLFGSPVNSRSIGIQVEVPLYSGGATSSQARQAYQQLDQSEQRQESLRRQVVQNTRNAHRAINTDIEQVRARRLSIASSQRALRATEIAYQVGSRTIVDVLDAQRLLYNAVRQYNDARYNYILDTLRLKQAAGTLAPNDLLALSGYLDPHYDPDRDFLPPDLAKTRADVLPARSVQGVSNLSSPESSRSSAP</sequence>
<accession>A0A178LBD7</accession>
<dbReference type="InterPro" id="IPR051906">
    <property type="entry name" value="TolC-like"/>
</dbReference>
<feature type="coiled-coil region" evidence="8">
    <location>
        <begin position="121"/>
        <end position="180"/>
    </location>
</feature>
<keyword evidence="8" id="KW-0175">Coiled coil</keyword>
<evidence type="ECO:0000256" key="6">
    <source>
        <dbReference type="ARBA" id="ARBA00023136"/>
    </source>
</evidence>
<comment type="caution">
    <text evidence="10">The sequence shown here is derived from an EMBL/GenBank/DDBJ whole genome shotgun (WGS) entry which is preliminary data.</text>
</comment>
<evidence type="ECO:0000256" key="3">
    <source>
        <dbReference type="ARBA" id="ARBA00022448"/>
    </source>
</evidence>
<dbReference type="PANTHER" id="PTHR30026">
    <property type="entry name" value="OUTER MEMBRANE PROTEIN TOLC"/>
    <property type="match status" value="1"/>
</dbReference>
<keyword evidence="9" id="KW-0732">Signal</keyword>
<feature type="chain" id="PRO_5008090910" evidence="9">
    <location>
        <begin position="20"/>
        <end position="500"/>
    </location>
</feature>
<evidence type="ECO:0000256" key="4">
    <source>
        <dbReference type="ARBA" id="ARBA00022452"/>
    </source>
</evidence>
<dbReference type="GO" id="GO:0015288">
    <property type="term" value="F:porin activity"/>
    <property type="evidence" value="ECO:0007669"/>
    <property type="project" value="TreeGrafter"/>
</dbReference>
<gene>
    <name evidence="10" type="ORF">A4V15_22155</name>
</gene>
<name>A0A178LBD7_9PSED</name>
<dbReference type="SUPFAM" id="SSF56954">
    <property type="entry name" value="Outer membrane efflux proteins (OEP)"/>
    <property type="match status" value="1"/>
</dbReference>
<dbReference type="PANTHER" id="PTHR30026:SF20">
    <property type="entry name" value="OUTER MEMBRANE PROTEIN TOLC"/>
    <property type="match status" value="1"/>
</dbReference>
<evidence type="ECO:0000313" key="10">
    <source>
        <dbReference type="EMBL" id="OAN27132.1"/>
    </source>
</evidence>
<proteinExistence type="inferred from homology"/>
<dbReference type="InterPro" id="IPR010130">
    <property type="entry name" value="T1SS_OMP_TolC"/>
</dbReference>
<evidence type="ECO:0000256" key="8">
    <source>
        <dbReference type="SAM" id="Coils"/>
    </source>
</evidence>
<dbReference type="Proteomes" id="UP000078356">
    <property type="component" value="Unassembled WGS sequence"/>
</dbReference>
<evidence type="ECO:0000256" key="1">
    <source>
        <dbReference type="ARBA" id="ARBA00004442"/>
    </source>
</evidence>
<keyword evidence="6" id="KW-0472">Membrane</keyword>
<dbReference type="Gene3D" id="1.20.1600.10">
    <property type="entry name" value="Outer membrane efflux proteins (OEP)"/>
    <property type="match status" value="1"/>
</dbReference>
<evidence type="ECO:0000256" key="2">
    <source>
        <dbReference type="ARBA" id="ARBA00007613"/>
    </source>
</evidence>
<dbReference type="RefSeq" id="WP_064308573.1">
    <property type="nucleotide sequence ID" value="NZ_LWCR01000030.1"/>
</dbReference>
<comment type="similarity">
    <text evidence="2">Belongs to the outer membrane factor (OMF) (TC 1.B.17) family.</text>
</comment>
<evidence type="ECO:0000256" key="9">
    <source>
        <dbReference type="SAM" id="SignalP"/>
    </source>
</evidence>
<evidence type="ECO:0000256" key="7">
    <source>
        <dbReference type="ARBA" id="ARBA00023237"/>
    </source>
</evidence>